<gene>
    <name evidence="4" type="ORF">KAF25_009614</name>
</gene>
<dbReference type="AlphaFoldDB" id="A0A9P7KXR1"/>
<dbReference type="Proteomes" id="UP000782241">
    <property type="component" value="Unassembled WGS sequence"/>
</dbReference>
<keyword evidence="2" id="KW-0808">Transferase</keyword>
<sequence>MSVIKRLLLFTNSDYGQANVVLATAHALGLASQDVEIHIASFQDLQDGVNNASRFMQAEAARQKLPKPKPFVFHKTAIFDTLELTPGFVNSAKGVSILPAVMVPWSPEEFMEIYWDTQRVFDEVNPDLTIVEPLYTQALTLCHYRGVRWMVLTPNTIKDFAIPLQPKLAPLWKYPIACSALPYPVPWSLIPTNICFCFVAAYTLLTDKRLKKTTEILRKQVDQSITLITGMELGILRPAPAGLPILVANSPDIDYPFSVIPPQLTSCGPIVRAAPPIREVDIALATWLSRGPTIYVNLGTHHKSTPTEALEMAEAFRMVLENSDMQSAKKPLQILWKLGQTPDEGGKIPKPDSYTDEWAPVTDALQAYIKQDRARITDWIVAEPKSVIESQNIICSINHGGANSFHEALCAGVPQVLLPAWTDCYDFANRVELLGIGRWGNKKAKPRWKQDELVEALQDVIYGPRSTEIRKMAEQVASRHPEWKGRQKAAQEILDYLAREG</sequence>
<comment type="caution">
    <text evidence="4">The sequence shown here is derived from an EMBL/GenBank/DDBJ whole genome shotgun (WGS) entry which is preliminary data.</text>
</comment>
<dbReference type="PANTHER" id="PTHR48043:SF145">
    <property type="entry name" value="FI06409P-RELATED"/>
    <property type="match status" value="1"/>
</dbReference>
<accession>A0A9P7KXR1</accession>
<evidence type="ECO:0000313" key="5">
    <source>
        <dbReference type="Proteomes" id="UP000782241"/>
    </source>
</evidence>
<dbReference type="Pfam" id="PF06722">
    <property type="entry name" value="EryCIII-like_C"/>
    <property type="match status" value="1"/>
</dbReference>
<dbReference type="SUPFAM" id="SSF53756">
    <property type="entry name" value="UDP-Glycosyltransferase/glycogen phosphorylase"/>
    <property type="match status" value="1"/>
</dbReference>
<name>A0A9P7KXR1_9HYPO</name>
<dbReference type="Gene3D" id="3.40.50.2000">
    <property type="entry name" value="Glycogen Phosphorylase B"/>
    <property type="match status" value="1"/>
</dbReference>
<protein>
    <recommendedName>
        <fullName evidence="3">Erythromycin biosynthesis protein CIII-like C-terminal domain-containing protein</fullName>
    </recommendedName>
</protein>
<organism evidence="4 5">
    <name type="scientific">Fusarium avenaceum</name>
    <dbReference type="NCBI Taxonomy" id="40199"/>
    <lineage>
        <taxon>Eukaryota</taxon>
        <taxon>Fungi</taxon>
        <taxon>Dikarya</taxon>
        <taxon>Ascomycota</taxon>
        <taxon>Pezizomycotina</taxon>
        <taxon>Sordariomycetes</taxon>
        <taxon>Hypocreomycetidae</taxon>
        <taxon>Hypocreales</taxon>
        <taxon>Nectriaceae</taxon>
        <taxon>Fusarium</taxon>
        <taxon>Fusarium tricinctum species complex</taxon>
    </lineage>
</organism>
<evidence type="ECO:0000313" key="4">
    <source>
        <dbReference type="EMBL" id="KAG5665489.1"/>
    </source>
</evidence>
<dbReference type="EMBL" id="JAGPUO010000001">
    <property type="protein sequence ID" value="KAG5665489.1"/>
    <property type="molecule type" value="Genomic_DNA"/>
</dbReference>
<feature type="domain" description="Erythromycin biosynthesis protein CIII-like C-terminal" evidence="3">
    <location>
        <begin position="392"/>
        <end position="478"/>
    </location>
</feature>
<keyword evidence="5" id="KW-1185">Reference proteome</keyword>
<dbReference type="GO" id="GO:0008194">
    <property type="term" value="F:UDP-glycosyltransferase activity"/>
    <property type="evidence" value="ECO:0007669"/>
    <property type="project" value="TreeGrafter"/>
</dbReference>
<evidence type="ECO:0000256" key="2">
    <source>
        <dbReference type="ARBA" id="ARBA00022679"/>
    </source>
</evidence>
<proteinExistence type="predicted"/>
<evidence type="ECO:0000256" key="1">
    <source>
        <dbReference type="ARBA" id="ARBA00022676"/>
    </source>
</evidence>
<evidence type="ECO:0000259" key="3">
    <source>
        <dbReference type="Pfam" id="PF06722"/>
    </source>
</evidence>
<dbReference type="InterPro" id="IPR050271">
    <property type="entry name" value="UDP-glycosyltransferase"/>
</dbReference>
<dbReference type="InterPro" id="IPR010610">
    <property type="entry name" value="EryCIII-like_C"/>
</dbReference>
<dbReference type="PANTHER" id="PTHR48043">
    <property type="entry name" value="EG:EG0003.4 PROTEIN-RELATED"/>
    <property type="match status" value="1"/>
</dbReference>
<keyword evidence="1" id="KW-0328">Glycosyltransferase</keyword>
<reference evidence="4" key="1">
    <citation type="submission" date="2021-04" db="EMBL/GenBank/DDBJ databases">
        <title>Draft genome of Fusarium avenaceum strain F156N33, isolated from an atmospheric sample in Virginia.</title>
        <authorList>
            <person name="Yang S."/>
            <person name="Vinatzer B.A."/>
            <person name="Coleman J."/>
        </authorList>
    </citation>
    <scope>NUCLEOTIDE SEQUENCE</scope>
    <source>
        <strain evidence="4">F156N33</strain>
    </source>
</reference>